<dbReference type="FunCoup" id="A9UWZ3">
    <property type="interactions" value="1767"/>
</dbReference>
<dbReference type="Gene3D" id="3.40.350.10">
    <property type="entry name" value="Creatinase/prolidase N-terminal domain"/>
    <property type="match status" value="1"/>
</dbReference>
<comment type="similarity">
    <text evidence="8">Belongs to the peptidase M24 family. SPT16 subfamily.</text>
</comment>
<organism evidence="12 13">
    <name type="scientific">Monosiga brevicollis</name>
    <name type="common">Choanoflagellate</name>
    <dbReference type="NCBI Taxonomy" id="81824"/>
    <lineage>
        <taxon>Eukaryota</taxon>
        <taxon>Choanoflagellata</taxon>
        <taxon>Craspedida</taxon>
        <taxon>Salpingoecidae</taxon>
        <taxon>Monosiga</taxon>
    </lineage>
</organism>
<dbReference type="Gene3D" id="3.90.230.10">
    <property type="entry name" value="Creatinase/methionine aminopeptidase superfamily"/>
    <property type="match status" value="1"/>
</dbReference>
<feature type="compositionally biased region" description="Basic and acidic residues" evidence="9">
    <location>
        <begin position="439"/>
        <end position="461"/>
    </location>
</feature>
<feature type="region of interest" description="Disordered" evidence="9">
    <location>
        <begin position="438"/>
        <end position="461"/>
    </location>
</feature>
<keyword evidence="7 8" id="KW-0539">Nucleus</keyword>
<proteinExistence type="inferred from homology"/>
<accession>A9UWZ3</accession>
<dbReference type="PANTHER" id="PTHR13980">
    <property type="entry name" value="CDC68 RELATED"/>
    <property type="match status" value="1"/>
</dbReference>
<dbReference type="Gene3D" id="2.30.29.210">
    <property type="entry name" value="FACT complex subunit Spt16p/Cdc68p"/>
    <property type="match status" value="1"/>
</dbReference>
<comment type="subcellular location">
    <subcellularLocation>
        <location evidence="8">Nucleus</location>
    </subcellularLocation>
    <subcellularLocation>
        <location evidence="8">Chromosome</location>
    </subcellularLocation>
</comment>
<dbReference type="InterPro" id="IPR013953">
    <property type="entry name" value="FACT_SPT16_M"/>
</dbReference>
<dbReference type="eggNOG" id="KOG1189">
    <property type="taxonomic scope" value="Eukaryota"/>
</dbReference>
<dbReference type="SMART" id="SM01285">
    <property type="entry name" value="FACT-Spt16_Nlob"/>
    <property type="match status" value="1"/>
</dbReference>
<dbReference type="GeneID" id="5890297"/>
<dbReference type="KEGG" id="mbr:MONBRDRAFT_24618"/>
<keyword evidence="1 8" id="KW-0158">Chromosome</keyword>
<keyword evidence="13" id="KW-1185">Reference proteome</keyword>
<dbReference type="SUPFAM" id="SSF55920">
    <property type="entry name" value="Creatinase/aminopeptidase"/>
    <property type="match status" value="1"/>
</dbReference>
<dbReference type="InterPro" id="IPR029149">
    <property type="entry name" value="Creatin/AminoP/Spt16_N"/>
</dbReference>
<dbReference type="AlphaFoldDB" id="A9UWZ3"/>
<dbReference type="FunFam" id="3.90.230.10:FF:000021">
    <property type="entry name" value="Transcription factor-like protein"/>
    <property type="match status" value="1"/>
</dbReference>
<dbReference type="FunFam" id="2.30.29.210:FF:000001">
    <property type="entry name" value="FACT complex subunit spt16"/>
    <property type="match status" value="1"/>
</dbReference>
<keyword evidence="3 8" id="KW-0227">DNA damage</keyword>
<dbReference type="InterPro" id="IPR000994">
    <property type="entry name" value="Pept_M24"/>
</dbReference>
<comment type="function">
    <text evidence="8">Component of the FACT complex, a general chromatin factor that acts to reorganize nucleosomes. The FACT complex is involved in multiple processes that require DNA as a template such as mRNA elongation, DNA replication and DNA repair. During transcription elongation the FACT complex acts as a histone chaperone that both destabilizes and restores nucleosomal structure. It facilitates the passage of RNA polymerase II and transcription by promoting the dissociation of one histone H2A-H2B dimer from the nucleosome, then subsequently promotes the reestablishment of the nucleosome following the passage of RNA polymerase II.</text>
</comment>
<name>A9UWZ3_MONBE</name>
<evidence type="ECO:0000259" key="10">
    <source>
        <dbReference type="SMART" id="SM01285"/>
    </source>
</evidence>
<dbReference type="InParanoid" id="A9UWZ3"/>
<keyword evidence="2 8" id="KW-0235">DNA replication</keyword>
<evidence type="ECO:0000256" key="1">
    <source>
        <dbReference type="ARBA" id="ARBA00022454"/>
    </source>
</evidence>
<keyword evidence="5 8" id="KW-0804">Transcription</keyword>
<dbReference type="SMART" id="SM01286">
    <property type="entry name" value="SPT16"/>
    <property type="match status" value="1"/>
</dbReference>
<dbReference type="PANTHER" id="PTHR13980:SF15">
    <property type="entry name" value="FACT COMPLEX SUBUNIT SPT16"/>
    <property type="match status" value="1"/>
</dbReference>
<dbReference type="OMA" id="HFWGLGH"/>
<dbReference type="GO" id="GO:0006281">
    <property type="term" value="P:DNA repair"/>
    <property type="evidence" value="ECO:0007669"/>
    <property type="project" value="UniProtKB-UniRule"/>
</dbReference>
<evidence type="ECO:0000313" key="12">
    <source>
        <dbReference type="EMBL" id="EDQ90302.1"/>
    </source>
</evidence>
<evidence type="ECO:0000256" key="6">
    <source>
        <dbReference type="ARBA" id="ARBA00023204"/>
    </source>
</evidence>
<sequence length="611" mass="68608">MAEPTVPVLDVPLAAQRLGQLQQKLAAWNVDVLTCAVSKADEEIMQARNIAFSVHLAGLLISECFFMVTPKTLHVFTGKKKLEYLKPLQDRLGEDSVKLHARNKADGNAENYEKAGEVLEQSKKGVGFVSTRHSGSQGPFLDGFEKLVQKAEARDLGSEVGHLMIVQDDKAMTNSRNAGLFSAYVMQKMVRKTLVTMIQDDERISNAQLAEDLERASLDGRVSSKLNLDGSLDAAMLPIVQSGGRYNIKLNAQSDDKRLRAGVVLINMAYSYNNYCANVARTYLFDPSNEHERTYKRLLEVRDEAIKAVRVGATLGQVYDAAINYLKQEDELLVDHLPRNIGCAIGVELQNKDFVIKSGNDNIIEAGMVLRLNVGFADLEDQGKTFSLLVSDTVLVSPKETTVLTEQAKSDLDSIRFQFAEQDEEAQQEASRRLAQTLGERKSRHENSAVNGDAERADHQAEIRERLEAEVRRRLLNQDDDEGSFGTEKTPIAYTDPTRFPYEKVKSQKIIVDRRHETVILPIHGFATPIHISCIKNVSQTDGEDHSLLRINFNHPGIKNIRPNAENEPEAYLKEITFRSQSAPTLQTAFRLIRDTQKKYKDIELERKRNE</sequence>
<comment type="subunit">
    <text evidence="8">Component of the FACT complex.</text>
</comment>
<feature type="domain" description="FACT complex subunit SPT16 middle" evidence="11">
    <location>
        <begin position="510"/>
        <end position="611"/>
    </location>
</feature>
<evidence type="ECO:0000256" key="2">
    <source>
        <dbReference type="ARBA" id="ARBA00022705"/>
    </source>
</evidence>
<evidence type="ECO:0000256" key="3">
    <source>
        <dbReference type="ARBA" id="ARBA00022763"/>
    </source>
</evidence>
<feature type="domain" description="FACT complex subunit SPT16 N-terminal lobe" evidence="10">
    <location>
        <begin position="9"/>
        <end position="160"/>
    </location>
</feature>
<dbReference type="RefSeq" id="XP_001745069.1">
    <property type="nucleotide sequence ID" value="XM_001745017.1"/>
</dbReference>
<evidence type="ECO:0000256" key="4">
    <source>
        <dbReference type="ARBA" id="ARBA00023015"/>
    </source>
</evidence>
<dbReference type="STRING" id="81824.A9UWZ3"/>
<protein>
    <recommendedName>
        <fullName evidence="8">FACT complex subunit</fullName>
    </recommendedName>
</protein>
<reference evidence="12 13" key="1">
    <citation type="journal article" date="2008" name="Nature">
        <title>The genome of the choanoflagellate Monosiga brevicollis and the origin of metazoans.</title>
        <authorList>
            <consortium name="JGI Sequencing"/>
            <person name="King N."/>
            <person name="Westbrook M.J."/>
            <person name="Young S.L."/>
            <person name="Kuo A."/>
            <person name="Abedin M."/>
            <person name="Chapman J."/>
            <person name="Fairclough S."/>
            <person name="Hellsten U."/>
            <person name="Isogai Y."/>
            <person name="Letunic I."/>
            <person name="Marr M."/>
            <person name="Pincus D."/>
            <person name="Putnam N."/>
            <person name="Rokas A."/>
            <person name="Wright K.J."/>
            <person name="Zuzow R."/>
            <person name="Dirks W."/>
            <person name="Good M."/>
            <person name="Goodstein D."/>
            <person name="Lemons D."/>
            <person name="Li W."/>
            <person name="Lyons J.B."/>
            <person name="Morris A."/>
            <person name="Nichols S."/>
            <person name="Richter D.J."/>
            <person name="Salamov A."/>
            <person name="Bork P."/>
            <person name="Lim W.A."/>
            <person name="Manning G."/>
            <person name="Miller W.T."/>
            <person name="McGinnis W."/>
            <person name="Shapiro H."/>
            <person name="Tjian R."/>
            <person name="Grigoriev I.V."/>
            <person name="Rokhsar D."/>
        </authorList>
    </citation>
    <scope>NUCLEOTIDE SEQUENCE [LARGE SCALE GENOMIC DNA]</scope>
    <source>
        <strain evidence="13">MX1 / ATCC 50154</strain>
    </source>
</reference>
<evidence type="ECO:0000256" key="9">
    <source>
        <dbReference type="SAM" id="MobiDB-lite"/>
    </source>
</evidence>
<dbReference type="Pfam" id="PF14826">
    <property type="entry name" value="FACT-Spt16_Nlob"/>
    <property type="match status" value="1"/>
</dbReference>
<evidence type="ECO:0000256" key="5">
    <source>
        <dbReference type="ARBA" id="ARBA00023163"/>
    </source>
</evidence>
<evidence type="ECO:0000313" key="13">
    <source>
        <dbReference type="Proteomes" id="UP000001357"/>
    </source>
</evidence>
<feature type="non-terminal residue" evidence="12">
    <location>
        <position position="611"/>
    </location>
</feature>
<dbReference type="InterPro" id="IPR036005">
    <property type="entry name" value="Creatinase/aminopeptidase-like"/>
</dbReference>
<evidence type="ECO:0000256" key="8">
    <source>
        <dbReference type="RuleBase" id="RU367052"/>
    </source>
</evidence>
<dbReference type="Pfam" id="PF08644">
    <property type="entry name" value="SPT16"/>
    <property type="match status" value="1"/>
</dbReference>
<keyword evidence="4 8" id="KW-0805">Transcription regulation</keyword>
<evidence type="ECO:0000259" key="11">
    <source>
        <dbReference type="SMART" id="SM01286"/>
    </source>
</evidence>
<dbReference type="InterPro" id="IPR029148">
    <property type="entry name" value="FACT-SPT16_Nlobe"/>
</dbReference>
<dbReference type="EMBL" id="CH991548">
    <property type="protein sequence ID" value="EDQ90302.1"/>
    <property type="molecule type" value="Genomic_DNA"/>
</dbReference>
<dbReference type="InterPro" id="IPR040258">
    <property type="entry name" value="Spt16"/>
</dbReference>
<dbReference type="GO" id="GO:0006260">
    <property type="term" value="P:DNA replication"/>
    <property type="evidence" value="ECO:0007669"/>
    <property type="project" value="UniProtKB-KW"/>
</dbReference>
<gene>
    <name evidence="12" type="ORF">MONBRDRAFT_24618</name>
</gene>
<keyword evidence="6 8" id="KW-0234">DNA repair</keyword>
<evidence type="ECO:0000256" key="7">
    <source>
        <dbReference type="ARBA" id="ARBA00023242"/>
    </source>
</evidence>
<dbReference type="Proteomes" id="UP000001357">
    <property type="component" value="Unassembled WGS sequence"/>
</dbReference>
<dbReference type="GO" id="GO:0035101">
    <property type="term" value="C:FACT complex"/>
    <property type="evidence" value="ECO:0007669"/>
    <property type="project" value="UniProtKB-UniRule"/>
</dbReference>
<dbReference type="Pfam" id="PF00557">
    <property type="entry name" value="Peptidase_M24"/>
    <property type="match status" value="1"/>
</dbReference>